<dbReference type="SUPFAM" id="SSF48403">
    <property type="entry name" value="Ankyrin repeat"/>
    <property type="match status" value="3"/>
</dbReference>
<dbReference type="Pfam" id="PF12796">
    <property type="entry name" value="Ank_2"/>
    <property type="match status" value="2"/>
</dbReference>
<proteinExistence type="predicted"/>
<feature type="repeat" description="ANK" evidence="1">
    <location>
        <begin position="93"/>
        <end position="125"/>
    </location>
</feature>
<dbReference type="PROSITE" id="PS50088">
    <property type="entry name" value="ANK_REPEAT"/>
    <property type="match status" value="1"/>
</dbReference>
<dbReference type="OrthoDB" id="62952at2759"/>
<dbReference type="InterPro" id="IPR002110">
    <property type="entry name" value="Ankyrin_rpt"/>
</dbReference>
<dbReference type="SMART" id="SM00248">
    <property type="entry name" value="ANK"/>
    <property type="match status" value="5"/>
</dbReference>
<dbReference type="PANTHER" id="PTHR46586:SF3">
    <property type="entry name" value="ANKYRIN REPEAT-CONTAINING PROTEIN"/>
    <property type="match status" value="1"/>
</dbReference>
<gene>
    <name evidence="3" type="primary">Aste57867_10328</name>
    <name evidence="2" type="ORF">As57867_010288</name>
    <name evidence="3" type="ORF">ASTE57867_10328</name>
</gene>
<dbReference type="EMBL" id="CAADRA010005219">
    <property type="protein sequence ID" value="VFT87202.1"/>
    <property type="molecule type" value="Genomic_DNA"/>
</dbReference>
<dbReference type="Gene3D" id="1.25.40.20">
    <property type="entry name" value="Ankyrin repeat-containing domain"/>
    <property type="match status" value="4"/>
</dbReference>
<evidence type="ECO:0000256" key="1">
    <source>
        <dbReference type="PROSITE-ProRule" id="PRU00023"/>
    </source>
</evidence>
<dbReference type="Proteomes" id="UP000332933">
    <property type="component" value="Unassembled WGS sequence"/>
</dbReference>
<dbReference type="PANTHER" id="PTHR46586">
    <property type="entry name" value="ANKYRIN REPEAT-CONTAINING PROTEIN"/>
    <property type="match status" value="1"/>
</dbReference>
<name>A0A485KQL6_9STRA</name>
<evidence type="ECO:0000313" key="4">
    <source>
        <dbReference type="Proteomes" id="UP000332933"/>
    </source>
</evidence>
<sequence length="673" mass="73469">MVTPSPSAASVLLNRSIFSVIQVHQYGIYEDMRPRFHEVQTMVKFERRQGSDNPGLYTLPRSFRPLAQATRDPDTQQIQLHTYDLCLHEGHRDPRLPLHLAIFEGNLALVKRLLVCRPDLGSMDALFCAVKHQHEALVDYLVHALDEIPTLRRPPTDDAKRISFRNYHLVDVAAARGSLPILKLLHVNGVGDATTAALAAAAGAGRLDMVQFLHAERAEGGSSDAMNNAAMNGHLAVVQFLHAHGFRCTRNALDLASSNGHLEVVQFLHTHRTEGCTRDALNAAARGGHLAVVRFLHANRTEGCTTAAMDGAAAKGHLDMVQFLHEHRTEGCTQRAMDDAAFWGHASIVEFLSTHRTEGGSLDPWSRCVIQGNLDILKALYRIHGTFGRVDYRVLVEKLELIEFLHGIGQPMDNLQPATKAVAALLHAHGVPVSDEDVSRAATEGRFDVVKFYHEHGAPFTGHVMDAAASSGHLDIVEFLHSNRTEGCTTAAMDEAVHVQPPSKALEIVQFLHAHRTEGCTTQALDGAAGNGHLDLVRFLSENRPEGCTTQAMDDAAAKGFLEIVQYLNEHRTEGCTTEAMDTAAANGYLPIVEYLFDHRSEGCTTQALKDAVRLGTANVVQFLVSHGDKGVNAATTKASIAKLLPTVQGKANFDNSWETIANALGRRLEALD</sequence>
<keyword evidence="1" id="KW-0040">ANK repeat</keyword>
<reference evidence="3 4" key="1">
    <citation type="submission" date="2019-03" db="EMBL/GenBank/DDBJ databases">
        <authorList>
            <person name="Gaulin E."/>
            <person name="Dumas B."/>
        </authorList>
    </citation>
    <scope>NUCLEOTIDE SEQUENCE [LARGE SCALE GENOMIC DNA]</scope>
    <source>
        <strain evidence="3">CBS 568.67</strain>
    </source>
</reference>
<dbReference type="EMBL" id="VJMH01005198">
    <property type="protein sequence ID" value="KAF0699092.1"/>
    <property type="molecule type" value="Genomic_DNA"/>
</dbReference>
<dbReference type="InterPro" id="IPR036770">
    <property type="entry name" value="Ankyrin_rpt-contain_sf"/>
</dbReference>
<protein>
    <submittedName>
        <fullName evidence="3">Aste57867_10328 protein</fullName>
    </submittedName>
</protein>
<accession>A0A485KQL6</accession>
<dbReference type="Pfam" id="PF13637">
    <property type="entry name" value="Ank_4"/>
    <property type="match status" value="1"/>
</dbReference>
<dbReference type="AlphaFoldDB" id="A0A485KQL6"/>
<evidence type="ECO:0000313" key="2">
    <source>
        <dbReference type="EMBL" id="KAF0699092.1"/>
    </source>
</evidence>
<organism evidence="3 4">
    <name type="scientific">Aphanomyces stellatus</name>
    <dbReference type="NCBI Taxonomy" id="120398"/>
    <lineage>
        <taxon>Eukaryota</taxon>
        <taxon>Sar</taxon>
        <taxon>Stramenopiles</taxon>
        <taxon>Oomycota</taxon>
        <taxon>Saprolegniomycetes</taxon>
        <taxon>Saprolegniales</taxon>
        <taxon>Verrucalvaceae</taxon>
        <taxon>Aphanomyces</taxon>
    </lineage>
</organism>
<dbReference type="InterPro" id="IPR052050">
    <property type="entry name" value="SecEffector_AnkRepeat"/>
</dbReference>
<keyword evidence="4" id="KW-1185">Reference proteome</keyword>
<evidence type="ECO:0000313" key="3">
    <source>
        <dbReference type="EMBL" id="VFT87202.1"/>
    </source>
</evidence>
<reference evidence="2" key="2">
    <citation type="submission" date="2019-06" db="EMBL/GenBank/DDBJ databases">
        <title>Genomics analysis of Aphanomyces spp. identifies a new class of oomycete effector associated with host adaptation.</title>
        <authorList>
            <person name="Gaulin E."/>
        </authorList>
    </citation>
    <scope>NUCLEOTIDE SEQUENCE</scope>
    <source>
        <strain evidence="2">CBS 578.67</strain>
    </source>
</reference>